<keyword evidence="7 9" id="KW-0408">Iron</keyword>
<evidence type="ECO:0000256" key="1">
    <source>
        <dbReference type="ARBA" id="ARBA00007119"/>
    </source>
</evidence>
<proteinExistence type="inferred from homology"/>
<keyword evidence="5 10" id="KW-0223">Dioxygenase</keyword>
<dbReference type="PROSITE" id="PS00876">
    <property type="entry name" value="IDO_1"/>
    <property type="match status" value="1"/>
</dbReference>
<dbReference type="AlphaFoldDB" id="S7MEF3"/>
<name>S7MEF3_MYOBR</name>
<dbReference type="GO" id="GO:0005829">
    <property type="term" value="C:cytosol"/>
    <property type="evidence" value="ECO:0007669"/>
    <property type="project" value="UniProtKB-SubCell"/>
</dbReference>
<comment type="similarity">
    <text evidence="1 10">Belongs to the indoleamine 2,3-dioxygenase family.</text>
</comment>
<dbReference type="eggNOG" id="ENOG502RZ6X">
    <property type="taxonomic scope" value="Eukaryota"/>
</dbReference>
<dbReference type="Gene3D" id="1.20.58.480">
    <property type="match status" value="1"/>
</dbReference>
<evidence type="ECO:0000256" key="9">
    <source>
        <dbReference type="PIRSR" id="PIRSR600898-1"/>
    </source>
</evidence>
<dbReference type="GO" id="GO:0020037">
    <property type="term" value="F:heme binding"/>
    <property type="evidence" value="ECO:0007669"/>
    <property type="project" value="UniProtKB-UniRule"/>
</dbReference>
<comment type="function">
    <text evidence="10">Catalyzes the first and rate limiting step of the catabolism of tryptophan along the kynurenine pathway. Involved in immune regulation.</text>
</comment>
<accession>S7MEF3</accession>
<evidence type="ECO:0000256" key="10">
    <source>
        <dbReference type="RuleBase" id="RU369119"/>
    </source>
</evidence>
<evidence type="ECO:0000313" key="13">
    <source>
        <dbReference type="Proteomes" id="UP000052978"/>
    </source>
</evidence>
<evidence type="ECO:0000256" key="7">
    <source>
        <dbReference type="ARBA" id="ARBA00023004"/>
    </source>
</evidence>
<protein>
    <recommendedName>
        <fullName evidence="10">Indoleamine 2,3-dioxygenase 1</fullName>
        <shortName evidence="10">IDO-1</shortName>
        <ecNumber evidence="10">1.13.11.52</ecNumber>
    </recommendedName>
</protein>
<feature type="binding site" description="proximal binding residue" evidence="9">
    <location>
        <position position="270"/>
    </location>
    <ligand>
        <name>heme b</name>
        <dbReference type="ChEBI" id="CHEBI:60344"/>
    </ligand>
    <ligandPart>
        <name>Fe</name>
        <dbReference type="ChEBI" id="CHEBI:18248"/>
    </ligandPart>
</feature>
<evidence type="ECO:0000256" key="4">
    <source>
        <dbReference type="ARBA" id="ARBA00022859"/>
    </source>
</evidence>
<dbReference type="GO" id="GO:0002376">
    <property type="term" value="P:immune system process"/>
    <property type="evidence" value="ECO:0007669"/>
    <property type="project" value="UniProtKB-KW"/>
</dbReference>
<dbReference type="Proteomes" id="UP000052978">
    <property type="component" value="Unassembled WGS sequence"/>
</dbReference>
<comment type="subcellular location">
    <subcellularLocation>
        <location evidence="10">Cytoplasm</location>
        <location evidence="10">Cytosol</location>
    </subcellularLocation>
</comment>
<comment type="subunit">
    <text evidence="10">Monomer.</text>
</comment>
<keyword evidence="8 10" id="KW-0823">Tryptophan catabolism</keyword>
<keyword evidence="4 10" id="KW-0391">Immunity</keyword>
<keyword evidence="6 10" id="KW-0560">Oxidoreductase</keyword>
<evidence type="ECO:0000256" key="11">
    <source>
        <dbReference type="SAM" id="MobiDB-lite"/>
    </source>
</evidence>
<dbReference type="FunFam" id="1.20.58.480:FF:000003">
    <property type="entry name" value="Indoleamine 2,3-dioxygenase 1"/>
    <property type="match status" value="1"/>
</dbReference>
<feature type="region of interest" description="Disordered" evidence="11">
    <location>
        <begin position="284"/>
        <end position="306"/>
    </location>
</feature>
<dbReference type="Pfam" id="PF01231">
    <property type="entry name" value="IDO"/>
    <property type="match status" value="1"/>
</dbReference>
<dbReference type="GO" id="GO:0046872">
    <property type="term" value="F:metal ion binding"/>
    <property type="evidence" value="ECO:0007669"/>
    <property type="project" value="UniProtKB-UniRule"/>
</dbReference>
<dbReference type="PANTHER" id="PTHR28657:SF2">
    <property type="entry name" value="INDOLEAMINE 2,3-DIOXYGENASE 1"/>
    <property type="match status" value="1"/>
</dbReference>
<dbReference type="EC" id="1.13.11.52" evidence="10"/>
<keyword evidence="10" id="KW-0963">Cytoplasm</keyword>
<evidence type="ECO:0000256" key="8">
    <source>
        <dbReference type="ARBA" id="ARBA00023079"/>
    </source>
</evidence>
<dbReference type="InterPro" id="IPR037217">
    <property type="entry name" value="Trp/Indoleamine_2_3_dOase-like"/>
</dbReference>
<comment type="catalytic activity">
    <reaction evidence="10">
        <text>D-tryptophan + O2 = N-formyl-D-kynurenine</text>
        <dbReference type="Rhea" id="RHEA:14189"/>
        <dbReference type="ChEBI" id="CHEBI:15379"/>
        <dbReference type="ChEBI" id="CHEBI:57719"/>
        <dbReference type="ChEBI" id="CHEBI:60051"/>
        <dbReference type="EC" id="1.13.11.52"/>
    </reaction>
</comment>
<evidence type="ECO:0000256" key="2">
    <source>
        <dbReference type="ARBA" id="ARBA00022617"/>
    </source>
</evidence>
<keyword evidence="3 9" id="KW-0479">Metal-binding</keyword>
<dbReference type="InterPro" id="IPR000898">
    <property type="entry name" value="Indolamine_dOase"/>
</dbReference>
<dbReference type="GO" id="GO:0033754">
    <property type="term" value="F:indoleamine 2,3-dioxygenase activity"/>
    <property type="evidence" value="ECO:0007669"/>
    <property type="project" value="UniProtKB-EC"/>
</dbReference>
<dbReference type="GO" id="GO:0004833">
    <property type="term" value="F:L-tryptophan 2,3-dioxygenase activity"/>
    <property type="evidence" value="ECO:0007669"/>
    <property type="project" value="TreeGrafter"/>
</dbReference>
<dbReference type="GO" id="GO:0019441">
    <property type="term" value="P:L-tryptophan catabolic process to kynurenine"/>
    <property type="evidence" value="ECO:0007669"/>
    <property type="project" value="UniProtKB-UniRule"/>
</dbReference>
<keyword evidence="13" id="KW-1185">Reference proteome</keyword>
<dbReference type="PANTHER" id="PTHR28657">
    <property type="entry name" value="INDOLEAMINE 2,3-DIOXYGENASE"/>
    <property type="match status" value="1"/>
</dbReference>
<dbReference type="EMBL" id="KE161075">
    <property type="protein sequence ID" value="EPQ01560.1"/>
    <property type="molecule type" value="Genomic_DNA"/>
</dbReference>
<reference evidence="12 13" key="1">
    <citation type="journal article" date="2013" name="Nat. Commun.">
        <title>Genome analysis reveals insights into physiology and longevity of the Brandt's bat Myotis brandtii.</title>
        <authorList>
            <person name="Seim I."/>
            <person name="Fang X."/>
            <person name="Xiong Z."/>
            <person name="Lobanov A.V."/>
            <person name="Huang Z."/>
            <person name="Ma S."/>
            <person name="Feng Y."/>
            <person name="Turanov A.A."/>
            <person name="Zhu Y."/>
            <person name="Lenz T.L."/>
            <person name="Gerashchenko M.V."/>
            <person name="Fan D."/>
            <person name="Hee Yim S."/>
            <person name="Yao X."/>
            <person name="Jordan D."/>
            <person name="Xiong Y."/>
            <person name="Ma Y."/>
            <person name="Lyapunov A.N."/>
            <person name="Chen G."/>
            <person name="Kulakova O.I."/>
            <person name="Sun Y."/>
            <person name="Lee S.G."/>
            <person name="Bronson R.T."/>
            <person name="Moskalev A.A."/>
            <person name="Sunyaev S.R."/>
            <person name="Zhang G."/>
            <person name="Krogh A."/>
            <person name="Wang J."/>
            <person name="Gladyshev V.N."/>
        </authorList>
    </citation>
    <scope>NUCLEOTIDE SEQUENCE [LARGE SCALE GENOMIC DNA]</scope>
</reference>
<evidence type="ECO:0000256" key="3">
    <source>
        <dbReference type="ARBA" id="ARBA00022723"/>
    </source>
</evidence>
<evidence type="ECO:0000256" key="5">
    <source>
        <dbReference type="ARBA" id="ARBA00022964"/>
    </source>
</evidence>
<evidence type="ECO:0000313" key="12">
    <source>
        <dbReference type="EMBL" id="EPQ01560.1"/>
    </source>
</evidence>
<comment type="catalytic activity">
    <reaction evidence="10">
        <text>L-tryptophan + O2 = N-formyl-L-kynurenine</text>
        <dbReference type="Rhea" id="RHEA:24536"/>
        <dbReference type="ChEBI" id="CHEBI:15379"/>
        <dbReference type="ChEBI" id="CHEBI:57912"/>
        <dbReference type="ChEBI" id="CHEBI:58629"/>
    </reaction>
</comment>
<organism evidence="12 13">
    <name type="scientific">Myotis brandtii</name>
    <name type="common">Brandt's bat</name>
    <dbReference type="NCBI Taxonomy" id="109478"/>
    <lineage>
        <taxon>Eukaryota</taxon>
        <taxon>Metazoa</taxon>
        <taxon>Chordata</taxon>
        <taxon>Craniata</taxon>
        <taxon>Vertebrata</taxon>
        <taxon>Euteleostomi</taxon>
        <taxon>Mammalia</taxon>
        <taxon>Eutheria</taxon>
        <taxon>Laurasiatheria</taxon>
        <taxon>Chiroptera</taxon>
        <taxon>Yangochiroptera</taxon>
        <taxon>Vespertilionidae</taxon>
        <taxon>Myotis</taxon>
    </lineage>
</organism>
<evidence type="ECO:0000256" key="6">
    <source>
        <dbReference type="ARBA" id="ARBA00023002"/>
    </source>
</evidence>
<dbReference type="GO" id="GO:0034354">
    <property type="term" value="P:'de novo' NAD+ biosynthetic process from L-tryptophan"/>
    <property type="evidence" value="ECO:0007669"/>
    <property type="project" value="TreeGrafter"/>
</dbReference>
<keyword evidence="2 9" id="KW-0349">Heme</keyword>
<gene>
    <name evidence="12" type="ORF">D623_10030496</name>
</gene>
<sequence>MAHQAFPMESSWGNVEEYHIDEDVGFALPNPLEELPYPYDAWISIAKNLPVLIKNDELRAKVEKLPMLSIDDLQGHRLQRLAHLALGYITMAYVWGQGDDVRKVIPTIFEAVQNQDRDTLRKALLDITSCLRKAREVFCRIHEYVDPNLFFNVLRIYLSGWKGNAKMPEGLLYEGFWDTPKMFAGGSAAQSSIFQCFDVLLGIQHSSDEASSAEFLQEMRTYMPPAHQKFLHSLESKPSVREFVLSEGDDSLQDIYNGCVDAMVSLRNYHLQIVAKYIVVPASQSKNTQPSEEPSESENKGTGGTDVMKFLKSVRDTTKAALLKEI</sequence>
<dbReference type="SUPFAM" id="SSF140959">
    <property type="entry name" value="Indolic compounds 2,3-dioxygenase-like"/>
    <property type="match status" value="1"/>
</dbReference>